<dbReference type="InterPro" id="IPR039425">
    <property type="entry name" value="RNA_pol_sigma-70-like"/>
</dbReference>
<evidence type="ECO:0000256" key="6">
    <source>
        <dbReference type="SAM" id="Phobius"/>
    </source>
</evidence>
<evidence type="ECO:0000256" key="3">
    <source>
        <dbReference type="ARBA" id="ARBA00023082"/>
    </source>
</evidence>
<dbReference type="Gene3D" id="1.10.10.10">
    <property type="entry name" value="Winged helix-like DNA-binding domain superfamily/Winged helix DNA-binding domain"/>
    <property type="match status" value="1"/>
</dbReference>
<dbReference type="InterPro" id="IPR036388">
    <property type="entry name" value="WH-like_DNA-bd_sf"/>
</dbReference>
<feature type="transmembrane region" description="Helical" evidence="6">
    <location>
        <begin position="218"/>
        <end position="237"/>
    </location>
</feature>
<dbReference type="Pfam" id="PF08281">
    <property type="entry name" value="Sigma70_r4_2"/>
    <property type="match status" value="1"/>
</dbReference>
<reference evidence="8" key="4">
    <citation type="journal article" date="2008" name="Microbiology">
        <title>Conditionally positive effect of the TetR-family transcriptional regulator AtrA on streptomycin production by Streptomyces griseus.</title>
        <authorList>
            <person name="Hirano S."/>
            <person name="Tanaka K."/>
            <person name="Ohnishi Y."/>
            <person name="Horinouchi S."/>
        </authorList>
    </citation>
    <scope>NUCLEOTIDE SEQUENCE</scope>
    <source>
        <strain evidence="8">NBRC 13350</strain>
    </source>
</reference>
<keyword evidence="6" id="KW-1133">Transmembrane helix</keyword>
<dbReference type="Gene3D" id="1.10.1740.10">
    <property type="match status" value="1"/>
</dbReference>
<evidence type="ECO:0000256" key="5">
    <source>
        <dbReference type="ARBA" id="ARBA00023163"/>
    </source>
</evidence>
<dbReference type="EMBL" id="AP009493">
    <property type="protein sequence ID" value="BAG16903.1"/>
    <property type="molecule type" value="Genomic_DNA"/>
</dbReference>
<evidence type="ECO:0000259" key="7">
    <source>
        <dbReference type="Pfam" id="PF08281"/>
    </source>
</evidence>
<dbReference type="GO" id="GO:0003677">
    <property type="term" value="F:DNA binding"/>
    <property type="evidence" value="ECO:0007669"/>
    <property type="project" value="UniProtKB-KW"/>
</dbReference>
<dbReference type="KEGG" id="sgr:SGR_74t"/>
<evidence type="ECO:0000256" key="2">
    <source>
        <dbReference type="ARBA" id="ARBA00023015"/>
    </source>
</evidence>
<dbReference type="PANTHER" id="PTHR43133">
    <property type="entry name" value="RNA POLYMERASE ECF-TYPE SIGMA FACTO"/>
    <property type="match status" value="1"/>
</dbReference>
<keyword evidence="3" id="KW-0731">Sigma factor</keyword>
<evidence type="ECO:0000256" key="4">
    <source>
        <dbReference type="ARBA" id="ARBA00023125"/>
    </source>
</evidence>
<proteinExistence type="inferred from homology"/>
<dbReference type="InterPro" id="IPR013249">
    <property type="entry name" value="RNA_pol_sigma70_r4_t2"/>
</dbReference>
<dbReference type="InterPro" id="IPR013324">
    <property type="entry name" value="RNA_pol_sigma_r3/r4-like"/>
</dbReference>
<keyword evidence="6" id="KW-0472">Membrane</keyword>
<dbReference type="GO" id="GO:0016987">
    <property type="term" value="F:sigma factor activity"/>
    <property type="evidence" value="ECO:0007669"/>
    <property type="project" value="UniProtKB-KW"/>
</dbReference>
<dbReference type="InterPro" id="IPR013325">
    <property type="entry name" value="RNA_pol_sigma_r2"/>
</dbReference>
<dbReference type="InterPro" id="IPR014284">
    <property type="entry name" value="RNA_pol_sigma-70_dom"/>
</dbReference>
<dbReference type="KEGG" id="sgr:SGR_7065t"/>
<protein>
    <submittedName>
        <fullName evidence="8">RNA polymerase ECF-subfamily sigma factor</fullName>
    </submittedName>
</protein>
<keyword evidence="2" id="KW-0805">Transcription regulation</keyword>
<keyword evidence="6" id="KW-0812">Transmembrane</keyword>
<feature type="transmembrane region" description="Helical" evidence="6">
    <location>
        <begin position="194"/>
        <end position="212"/>
    </location>
</feature>
<feature type="domain" description="RNA polymerase sigma factor 70 region 4 type 2" evidence="7">
    <location>
        <begin position="110"/>
        <end position="162"/>
    </location>
</feature>
<dbReference type="GO" id="GO:0006352">
    <property type="term" value="P:DNA-templated transcription initiation"/>
    <property type="evidence" value="ECO:0007669"/>
    <property type="project" value="InterPro"/>
</dbReference>
<keyword evidence="4" id="KW-0238">DNA-binding</keyword>
<dbReference type="PANTHER" id="PTHR43133:SF8">
    <property type="entry name" value="RNA POLYMERASE SIGMA FACTOR HI_1459-RELATED"/>
    <property type="match status" value="1"/>
</dbReference>
<evidence type="ECO:0000313" key="10">
    <source>
        <dbReference type="Proteomes" id="UP000001685"/>
    </source>
</evidence>
<reference evidence="10" key="1">
    <citation type="journal article" date="2008" name="J. Bacteriol.">
        <title>Genome sequence of the streptomycin-producing microorganism Streptomyces griseus IFO 13350.</title>
        <authorList>
            <person name="Ohnishi Y."/>
            <person name="Ishikawa J."/>
            <person name="Hara H."/>
            <person name="Suzuki H."/>
            <person name="Ikenoya M."/>
            <person name="Ikeda H."/>
            <person name="Yamashita A."/>
            <person name="Hattori M."/>
            <person name="Horinouchi S."/>
        </authorList>
    </citation>
    <scope>NUCLEOTIDE SEQUENCE [LARGE SCALE GENOMIC DNA]</scope>
    <source>
        <strain evidence="10">JCM 4626 / NBRC 13350</strain>
    </source>
</reference>
<dbReference type="NCBIfam" id="TIGR02937">
    <property type="entry name" value="sigma70-ECF"/>
    <property type="match status" value="1"/>
</dbReference>
<organism evidence="8 10">
    <name type="scientific">Streptomyces griseus subsp. griseus (strain JCM 4626 / CBS 651.72 / NBRC 13350 / KCC S-0626 / ISP 5235)</name>
    <dbReference type="NCBI Taxonomy" id="455632"/>
    <lineage>
        <taxon>Bacteria</taxon>
        <taxon>Bacillati</taxon>
        <taxon>Actinomycetota</taxon>
        <taxon>Actinomycetes</taxon>
        <taxon>Kitasatosporales</taxon>
        <taxon>Streptomycetaceae</taxon>
        <taxon>Streptomyces</taxon>
    </lineage>
</organism>
<dbReference type="SUPFAM" id="SSF88659">
    <property type="entry name" value="Sigma3 and sigma4 domains of RNA polymerase sigma factors"/>
    <property type="match status" value="1"/>
</dbReference>
<evidence type="ECO:0000256" key="1">
    <source>
        <dbReference type="ARBA" id="ARBA00010641"/>
    </source>
</evidence>
<name>B1VM02_STRGG</name>
<dbReference type="HOGENOM" id="CLU_1102305_0_0_11"/>
<evidence type="ECO:0000313" key="8">
    <source>
        <dbReference type="EMBL" id="BAG16903.1"/>
    </source>
</evidence>
<accession>B1VM02</accession>
<comment type="similarity">
    <text evidence="1">Belongs to the sigma-70 factor family. ECF subfamily.</text>
</comment>
<keyword evidence="5" id="KW-0804">Transcription</keyword>
<gene>
    <name evidence="9" type="ordered locus">SGR_7065t</name>
    <name evidence="8" type="ordered locus">SGR_74t</name>
</gene>
<reference evidence="8" key="3">
    <citation type="journal article" date="2008" name="J. Biol. Chem.">
        <title>Phenolic lipids synthesized by type III polyketide synthase confer penicillin resistance on Streptomyces griseus.</title>
        <authorList>
            <person name="Funabashi M."/>
            <person name="Funa N."/>
            <person name="Horinouchi S."/>
        </authorList>
    </citation>
    <scope>NUCLEOTIDE SEQUENCE</scope>
    <source>
        <strain evidence="8">NBRC 13350</strain>
    </source>
</reference>
<dbReference type="Proteomes" id="UP000001685">
    <property type="component" value="Chromosome"/>
</dbReference>
<dbReference type="EMBL" id="AP009493">
    <property type="protein sequence ID" value="BAG23892.1"/>
    <property type="molecule type" value="Genomic_DNA"/>
</dbReference>
<dbReference type="AlphaFoldDB" id="B1VM02"/>
<reference evidence="8" key="2">
    <citation type="journal article" date="2008" name="J. Bacteriol.">
        <title>The genome sequence of the streptomycin-producing microorganism Streptomyces griseus IFO 13350.</title>
        <authorList>
            <person name="Ohnishi Y."/>
            <person name="Ishikawa J."/>
            <person name="Hara H."/>
            <person name="Suzuki H."/>
            <person name="Ikenoya M."/>
            <person name="Ikeda H."/>
            <person name="Yamashita A."/>
            <person name="Hattori M."/>
            <person name="Horinouchi S."/>
        </authorList>
    </citation>
    <scope>NUCLEOTIDE SEQUENCE</scope>
    <source>
        <strain evidence="8">NBRC 13350</strain>
    </source>
</reference>
<evidence type="ECO:0000313" key="9">
    <source>
        <dbReference type="EMBL" id="BAG23892.1"/>
    </source>
</evidence>
<dbReference type="SUPFAM" id="SSF88946">
    <property type="entry name" value="Sigma2 domain of RNA polymerase sigma factors"/>
    <property type="match status" value="1"/>
</dbReference>
<sequence length="252" mass="27740">MTFERAYELYYRPLILSVRQRGRAWGLSEQDVDVEALVQDTFEQALNDWDNIRVPRAWLYTVARRRLARCISTAALRADGDPADHTEQGTVGWSSLAPSASTQDLVAAREIVELIQLMPQPRRQEVAYLRYIEGWGFNEIAEQLGCCPATARVHALNARAHLVTNCSGSSIYIAGRDMHIASNGSGSASGSGSGWLVALLVLGCVLATGILVGWSWVLAAAGGVAAVALTGWGWNAWRARQHDSRQEHRRLR</sequence>